<protein>
    <submittedName>
        <fullName evidence="1">Uncharacterized protein</fullName>
    </submittedName>
</protein>
<evidence type="ECO:0000313" key="1">
    <source>
        <dbReference type="EMBL" id="QOC56078.1"/>
    </source>
</evidence>
<reference evidence="1 2" key="1">
    <citation type="submission" date="2020-07" db="EMBL/GenBank/DDBJ databases">
        <authorList>
            <person name="Bortz R.L."/>
            <person name="Bai C."/>
            <person name="Brody A."/>
            <person name="Douse D."/>
            <person name="Feder N.M."/>
            <person name="Fischer E."/>
            <person name="Kim I."/>
            <person name="Kornbau S."/>
            <person name="Malek C.E."/>
            <person name="Menendez J.A."/>
            <person name="Moore R.J."/>
            <person name="Pinkovsky V.I."/>
            <person name="Raghavan D."/>
            <person name="Reznik A.S."/>
            <person name="Sciarra A.R."/>
            <person name="Starinsky S.F."/>
            <person name="Vaughan O."/>
            <person name="Walker S.E."/>
            <person name="Wiemann J."/>
            <person name="Butela K.A."/>
            <person name="Garlena R.A."/>
            <person name="Russell D.A."/>
            <person name="Pope W.H."/>
            <person name="Jacobs-Sera D."/>
            <person name="Hatfull G.F."/>
        </authorList>
    </citation>
    <scope>NUCLEOTIDE SEQUENCE [LARGE SCALE GENOMIC DNA]</scope>
</reference>
<proteinExistence type="predicted"/>
<dbReference type="GeneID" id="65128410"/>
<keyword evidence="2" id="KW-1185">Reference proteome</keyword>
<dbReference type="Proteomes" id="UP000516645">
    <property type="component" value="Segment"/>
</dbReference>
<dbReference type="KEGG" id="vg:65128410"/>
<dbReference type="EMBL" id="MT771343">
    <property type="protein sequence ID" value="QOC56078.1"/>
    <property type="molecule type" value="Genomic_DNA"/>
</dbReference>
<name>A0A7L7SLM8_9CAUD</name>
<evidence type="ECO:0000313" key="2">
    <source>
        <dbReference type="Proteomes" id="UP000516645"/>
    </source>
</evidence>
<accession>A0A7L7SLM8</accession>
<dbReference type="RefSeq" id="YP_010110120.1">
    <property type="nucleotide sequence ID" value="NC_055867.1"/>
</dbReference>
<organism evidence="1 2">
    <name type="scientific">Gordonia phage Clown</name>
    <dbReference type="NCBI Taxonomy" id="2759393"/>
    <lineage>
        <taxon>Viruses</taxon>
        <taxon>Duplodnaviria</taxon>
        <taxon>Heunggongvirae</taxon>
        <taxon>Uroviricota</taxon>
        <taxon>Caudoviricetes</taxon>
        <taxon>Stackebrandtviridae</taxon>
        <taxon>Frickvirinae</taxon>
        <taxon>Clownvirus</taxon>
        <taxon>Clownvirus clown</taxon>
    </lineage>
</organism>
<gene>
    <name evidence="1" type="primary">80</name>
    <name evidence="1" type="ORF">SEA_CLOWN_80</name>
</gene>
<sequence length="57" mass="6552">MTTPEPRRRLVDEDIGFNSWDTWKSLKEGKTYDIKTGGYRIGLFSAFPAVLEIKETS</sequence>